<dbReference type="InterPro" id="IPR050153">
    <property type="entry name" value="Metal_Ion_Import_ABC"/>
</dbReference>
<dbReference type="SMART" id="SM00382">
    <property type="entry name" value="AAA"/>
    <property type="match status" value="1"/>
</dbReference>
<dbReference type="InterPro" id="IPR003593">
    <property type="entry name" value="AAA+_ATPase"/>
</dbReference>
<sequence>MGDTIMLENVSLVRNKKPIVKNINWNVNKGEHWAVLGLNGSGKTTLLNLVMGYSWATTGQVSVLGLSLGKIDLNELRKRIGWVSSSFQERMRPYDSAEDIVISGKHASIGVYESITEKDHERALHLMEQLGCIHLYNRTYQFCSQGERQKLLIARALMAKPELLILDEATTGLDFLSREGLMKGIAEIAKSPEAPVMIFVTHHIEEIMPLFNKTLLIRDGEIFSSGETKEIVSSHALSEFFNMRVNIEWREKRPWIKI</sequence>
<dbReference type="PROSITE" id="PS50893">
    <property type="entry name" value="ABC_TRANSPORTER_2"/>
    <property type="match status" value="1"/>
</dbReference>
<keyword evidence="2" id="KW-0547">Nucleotide-binding</keyword>
<evidence type="ECO:0000256" key="1">
    <source>
        <dbReference type="ARBA" id="ARBA00022448"/>
    </source>
</evidence>
<feature type="domain" description="ABC transporter" evidence="4">
    <location>
        <begin position="5"/>
        <end position="244"/>
    </location>
</feature>
<name>A0A2N0ZA98_9BACI</name>
<dbReference type="InterPro" id="IPR017871">
    <property type="entry name" value="ABC_transporter-like_CS"/>
</dbReference>
<keyword evidence="1" id="KW-0813">Transport</keyword>
<evidence type="ECO:0000313" key="6">
    <source>
        <dbReference type="Proteomes" id="UP000233343"/>
    </source>
</evidence>
<keyword evidence="6" id="KW-1185">Reference proteome</keyword>
<keyword evidence="3 5" id="KW-0067">ATP-binding</keyword>
<dbReference type="EMBL" id="PISD01000068">
    <property type="protein sequence ID" value="PKG26431.1"/>
    <property type="molecule type" value="Genomic_DNA"/>
</dbReference>
<evidence type="ECO:0000256" key="2">
    <source>
        <dbReference type="ARBA" id="ARBA00022741"/>
    </source>
</evidence>
<dbReference type="PANTHER" id="PTHR42734">
    <property type="entry name" value="METAL TRANSPORT SYSTEM ATP-BINDING PROTEIN TM_0124-RELATED"/>
    <property type="match status" value="1"/>
</dbReference>
<dbReference type="GO" id="GO:0005524">
    <property type="term" value="F:ATP binding"/>
    <property type="evidence" value="ECO:0007669"/>
    <property type="project" value="UniProtKB-KW"/>
</dbReference>
<dbReference type="Proteomes" id="UP000233343">
    <property type="component" value="Unassembled WGS sequence"/>
</dbReference>
<dbReference type="Pfam" id="PF00005">
    <property type="entry name" value="ABC_tran"/>
    <property type="match status" value="1"/>
</dbReference>
<dbReference type="Gene3D" id="3.40.50.300">
    <property type="entry name" value="P-loop containing nucleotide triphosphate hydrolases"/>
    <property type="match status" value="1"/>
</dbReference>
<dbReference type="SUPFAM" id="SSF52540">
    <property type="entry name" value="P-loop containing nucleoside triphosphate hydrolases"/>
    <property type="match status" value="1"/>
</dbReference>
<dbReference type="GO" id="GO:0016887">
    <property type="term" value="F:ATP hydrolysis activity"/>
    <property type="evidence" value="ECO:0007669"/>
    <property type="project" value="InterPro"/>
</dbReference>
<evidence type="ECO:0000313" key="5">
    <source>
        <dbReference type="EMBL" id="PKG26431.1"/>
    </source>
</evidence>
<protein>
    <submittedName>
        <fullName evidence="5">ABC transporter ATP-binding protein</fullName>
    </submittedName>
</protein>
<comment type="caution">
    <text evidence="5">The sequence shown here is derived from an EMBL/GenBank/DDBJ whole genome shotgun (WGS) entry which is preliminary data.</text>
</comment>
<dbReference type="PROSITE" id="PS00211">
    <property type="entry name" value="ABC_TRANSPORTER_1"/>
    <property type="match status" value="1"/>
</dbReference>
<dbReference type="InterPro" id="IPR027417">
    <property type="entry name" value="P-loop_NTPase"/>
</dbReference>
<dbReference type="InterPro" id="IPR003439">
    <property type="entry name" value="ABC_transporter-like_ATP-bd"/>
</dbReference>
<gene>
    <name evidence="5" type="ORF">CWS20_24330</name>
</gene>
<evidence type="ECO:0000256" key="3">
    <source>
        <dbReference type="ARBA" id="ARBA00022840"/>
    </source>
</evidence>
<proteinExistence type="predicted"/>
<organism evidence="5 6">
    <name type="scientific">Cytobacillus horneckiae</name>
    <dbReference type="NCBI Taxonomy" id="549687"/>
    <lineage>
        <taxon>Bacteria</taxon>
        <taxon>Bacillati</taxon>
        <taxon>Bacillota</taxon>
        <taxon>Bacilli</taxon>
        <taxon>Bacillales</taxon>
        <taxon>Bacillaceae</taxon>
        <taxon>Cytobacillus</taxon>
    </lineage>
</organism>
<reference evidence="5 6" key="1">
    <citation type="journal article" date="2010" name="Int. J. Syst. Evol. Microbiol.">
        <title>Bacillus horneckiae sp. nov., isolated from a spacecraft-assembly clean room.</title>
        <authorList>
            <person name="Vaishampayan P."/>
            <person name="Probst A."/>
            <person name="Krishnamurthi S."/>
            <person name="Ghosh S."/>
            <person name="Osman S."/>
            <person name="McDowall A."/>
            <person name="Ruckmani A."/>
            <person name="Mayilraj S."/>
            <person name="Venkateswaran K."/>
        </authorList>
    </citation>
    <scope>NUCLEOTIDE SEQUENCE [LARGE SCALE GENOMIC DNA]</scope>
    <source>
        <strain evidence="6">1PO1SC</strain>
    </source>
</reference>
<accession>A0A2N0ZA98</accession>
<dbReference type="AlphaFoldDB" id="A0A2N0ZA98"/>
<dbReference type="RefSeq" id="WP_066198415.1">
    <property type="nucleotide sequence ID" value="NZ_JAFDQP010000004.1"/>
</dbReference>
<evidence type="ECO:0000259" key="4">
    <source>
        <dbReference type="PROSITE" id="PS50893"/>
    </source>
</evidence>